<dbReference type="AlphaFoldDB" id="A0A7G9W6X2"/>
<organism evidence="2 3">
    <name type="scientific">Alkalicella caledoniensis</name>
    <dbReference type="NCBI Taxonomy" id="2731377"/>
    <lineage>
        <taxon>Bacteria</taxon>
        <taxon>Bacillati</taxon>
        <taxon>Bacillota</taxon>
        <taxon>Clostridia</taxon>
        <taxon>Eubacteriales</taxon>
        <taxon>Proteinivoracaceae</taxon>
        <taxon>Alkalicella</taxon>
    </lineage>
</organism>
<proteinExistence type="predicted"/>
<dbReference type="KEGG" id="acae:HYG86_06435"/>
<evidence type="ECO:0000313" key="3">
    <source>
        <dbReference type="Proteomes" id="UP000516160"/>
    </source>
</evidence>
<sequence length="134" mass="14979">MSSKERLKVLELIREGKITPEEGLELLTVLQNTEDDMSNKEEDEIKIDFGGQSTEGDKAKSIKIKVDKPNGKNVNITLPASVVRFLGGLGTTHIRANGERIDTDEWWEKQDSGYKGVLFETTSKSGKDIKIELE</sequence>
<accession>A0A7G9W6X2</accession>
<dbReference type="EMBL" id="CP058559">
    <property type="protein sequence ID" value="QNO14434.1"/>
    <property type="molecule type" value="Genomic_DNA"/>
</dbReference>
<dbReference type="Proteomes" id="UP000516160">
    <property type="component" value="Chromosome"/>
</dbReference>
<keyword evidence="3" id="KW-1185">Reference proteome</keyword>
<reference evidence="2 3" key="1">
    <citation type="submission" date="2020-07" db="EMBL/GenBank/DDBJ databases">
        <title>Alkalicella. sp. LB2 genome.</title>
        <authorList>
            <person name="Postec A."/>
            <person name="Quemeneur M."/>
        </authorList>
    </citation>
    <scope>NUCLEOTIDE SEQUENCE [LARGE SCALE GENOMIC DNA]</scope>
    <source>
        <strain evidence="2 3">LB2</strain>
    </source>
</reference>
<dbReference type="InterPro" id="IPR053959">
    <property type="entry name" value="YvlB/LiaX_N"/>
</dbReference>
<protein>
    <recommendedName>
        <fullName evidence="1">YvlB/LiaX N-terminal domain-containing protein</fullName>
    </recommendedName>
</protein>
<feature type="domain" description="YvlB/LiaX N-terminal" evidence="1">
    <location>
        <begin position="5"/>
        <end position="32"/>
    </location>
</feature>
<dbReference type="RefSeq" id="WP_213168121.1">
    <property type="nucleotide sequence ID" value="NZ_CP058559.1"/>
</dbReference>
<evidence type="ECO:0000313" key="2">
    <source>
        <dbReference type="EMBL" id="QNO14434.1"/>
    </source>
</evidence>
<evidence type="ECO:0000259" key="1">
    <source>
        <dbReference type="Pfam" id="PF22746"/>
    </source>
</evidence>
<gene>
    <name evidence="2" type="ORF">HYG86_06435</name>
</gene>
<dbReference type="Pfam" id="PF22746">
    <property type="entry name" value="SHOCT-like_DUF2089-C"/>
    <property type="match status" value="1"/>
</dbReference>
<name>A0A7G9W6X2_ALKCA</name>